<dbReference type="AlphaFoldDB" id="A0AAE3KB20"/>
<gene>
    <name evidence="3" type="ORF">J2T57_001371</name>
</gene>
<evidence type="ECO:0000259" key="2">
    <source>
        <dbReference type="Pfam" id="PF10671"/>
    </source>
</evidence>
<dbReference type="Pfam" id="PF10671">
    <property type="entry name" value="TcpQ"/>
    <property type="match status" value="1"/>
</dbReference>
<sequence>MAPRKTAIILGAVIAGVFLAPLAATASLYISPAVRGTVTYHPADADRAGSDERSVRGESSVHGEFVMGAQPREDVKRFGRNVPLFVAIESLVPMADGWKANIDEGLENRSVSWDGGDDWQSVLAVIARQNSLAIVVNEDARAVGVSSSASLAPHLAKPTPQVWRMRPGKSLIENLADWASDAGWYLDSSAIDYDYAIPQGATFTGPFLQVIGEALDAFERAERPIRAQAHTGNRVIQLLSGGYKQEVTR</sequence>
<dbReference type="EMBL" id="JALJXV010000003">
    <property type="protein sequence ID" value="MCP1674269.1"/>
    <property type="molecule type" value="Genomic_DNA"/>
</dbReference>
<evidence type="ECO:0000313" key="4">
    <source>
        <dbReference type="Proteomes" id="UP001205843"/>
    </source>
</evidence>
<feature type="compositionally biased region" description="Basic and acidic residues" evidence="1">
    <location>
        <begin position="43"/>
        <end position="61"/>
    </location>
</feature>
<evidence type="ECO:0000256" key="1">
    <source>
        <dbReference type="SAM" id="MobiDB-lite"/>
    </source>
</evidence>
<dbReference type="RefSeq" id="WP_253476146.1">
    <property type="nucleotide sequence ID" value="NZ_JALJXV010000003.1"/>
</dbReference>
<accession>A0AAE3KB20</accession>
<name>A0AAE3KB20_9GAMM</name>
<dbReference type="Proteomes" id="UP001205843">
    <property type="component" value="Unassembled WGS sequence"/>
</dbReference>
<feature type="domain" description="Toxin co-regulated pilus biosynthesis protein Q C-terminal" evidence="2">
    <location>
        <begin position="161"/>
        <end position="236"/>
    </location>
</feature>
<organism evidence="3 4">
    <name type="scientific">Natronocella acetinitrilica</name>
    <dbReference type="NCBI Taxonomy" id="414046"/>
    <lineage>
        <taxon>Bacteria</taxon>
        <taxon>Pseudomonadati</taxon>
        <taxon>Pseudomonadota</taxon>
        <taxon>Gammaproteobacteria</taxon>
        <taxon>Chromatiales</taxon>
        <taxon>Ectothiorhodospiraceae</taxon>
        <taxon>Natronocella</taxon>
    </lineage>
</organism>
<reference evidence="3" key="1">
    <citation type="submission" date="2022-03" db="EMBL/GenBank/DDBJ databases">
        <title>Genomic Encyclopedia of Type Strains, Phase III (KMG-III): the genomes of soil and plant-associated and newly described type strains.</title>
        <authorList>
            <person name="Whitman W."/>
        </authorList>
    </citation>
    <scope>NUCLEOTIDE SEQUENCE</scope>
    <source>
        <strain evidence="3">ANL 6-2</strain>
    </source>
</reference>
<keyword evidence="4" id="KW-1185">Reference proteome</keyword>
<proteinExistence type="predicted"/>
<protein>
    <recommendedName>
        <fullName evidence="2">Toxin co-regulated pilus biosynthesis protein Q C-terminal domain-containing protein</fullName>
    </recommendedName>
</protein>
<dbReference type="InterPro" id="IPR018927">
    <property type="entry name" value="Pilus_synth_Q_C"/>
</dbReference>
<comment type="caution">
    <text evidence="3">The sequence shown here is derived from an EMBL/GenBank/DDBJ whole genome shotgun (WGS) entry which is preliminary data.</text>
</comment>
<evidence type="ECO:0000313" key="3">
    <source>
        <dbReference type="EMBL" id="MCP1674269.1"/>
    </source>
</evidence>
<feature type="region of interest" description="Disordered" evidence="1">
    <location>
        <begin position="42"/>
        <end position="61"/>
    </location>
</feature>